<accession>A0A1F6D4W7</accession>
<feature type="region of interest" description="Disordered" evidence="1">
    <location>
        <begin position="369"/>
        <end position="390"/>
    </location>
</feature>
<gene>
    <name evidence="2" type="ORF">A3F84_20865</name>
</gene>
<feature type="compositionally biased region" description="Low complexity" evidence="1">
    <location>
        <begin position="374"/>
        <end position="387"/>
    </location>
</feature>
<dbReference type="AlphaFoldDB" id="A0A1F6D4W7"/>
<proteinExistence type="predicted"/>
<organism evidence="2 3">
    <name type="scientific">Handelsmanbacteria sp. (strain RIFCSPLOWO2_12_FULL_64_10)</name>
    <dbReference type="NCBI Taxonomy" id="1817868"/>
    <lineage>
        <taxon>Bacteria</taxon>
        <taxon>Candidatus Handelsmaniibacteriota</taxon>
    </lineage>
</organism>
<comment type="caution">
    <text evidence="2">The sequence shown here is derived from an EMBL/GenBank/DDBJ whole genome shotgun (WGS) entry which is preliminary data.</text>
</comment>
<feature type="region of interest" description="Disordered" evidence="1">
    <location>
        <begin position="32"/>
        <end position="94"/>
    </location>
</feature>
<dbReference type="EMBL" id="MFKF01000033">
    <property type="protein sequence ID" value="OGG56397.1"/>
    <property type="molecule type" value="Genomic_DNA"/>
</dbReference>
<protein>
    <submittedName>
        <fullName evidence="2">Uncharacterized protein</fullName>
    </submittedName>
</protein>
<evidence type="ECO:0000256" key="1">
    <source>
        <dbReference type="SAM" id="MobiDB-lite"/>
    </source>
</evidence>
<sequence>MKQSAVPIVGAFIILAIGLGLGYALWGAPVAAGGSRPTSPDRAGGADQETSGARDAGDASATADGRPLRPRRVSDADPVNTWRPKIRPGDEHPWETCADEHRDFVADEIAHPSIYVPRKTAQGRRFMLRWPEQIGLHMHLLAAAADGKSWRTLSTHWPTDPQARDEVLTHITPDVDVLLVVVPPSVQSYGVEDEVGQTAYEVTIPPTVVAFTFGRTEAAGLRHVLALGAAGMTGSYALTPVSQTWFALSMFGVRDLEASSVRFGDTVLPSVFSAGVEHDDGTYSWFFAFPWPRTMLLEQAMAQMVDLDFVDVSGRKYSVGASAPAKPQISIIEPNEPHKTVVILAALYGDPGTRYHAGFWAWPERRLREKENGQDGPKGADGAAGVDDGPRTSVNLLSDLWEFAPTAQEDRIQKKEISVSRESSDKDIGMSTMKLCPLWPQ</sequence>
<reference evidence="2 3" key="1">
    <citation type="journal article" date="2016" name="Nat. Commun.">
        <title>Thousands of microbial genomes shed light on interconnected biogeochemical processes in an aquifer system.</title>
        <authorList>
            <person name="Anantharaman K."/>
            <person name="Brown C.T."/>
            <person name="Hug L.A."/>
            <person name="Sharon I."/>
            <person name="Castelle C.J."/>
            <person name="Probst A.J."/>
            <person name="Thomas B.C."/>
            <person name="Singh A."/>
            <person name="Wilkins M.J."/>
            <person name="Karaoz U."/>
            <person name="Brodie E.L."/>
            <person name="Williams K.H."/>
            <person name="Hubbard S.S."/>
            <person name="Banfield J.F."/>
        </authorList>
    </citation>
    <scope>NUCLEOTIDE SEQUENCE [LARGE SCALE GENOMIC DNA]</scope>
    <source>
        <strain evidence="3">RIFCSPLOWO2_12_FULL_64_10</strain>
    </source>
</reference>
<evidence type="ECO:0000313" key="2">
    <source>
        <dbReference type="EMBL" id="OGG56397.1"/>
    </source>
</evidence>
<dbReference type="Proteomes" id="UP000178606">
    <property type="component" value="Unassembled WGS sequence"/>
</dbReference>
<name>A0A1F6D4W7_HANXR</name>
<evidence type="ECO:0000313" key="3">
    <source>
        <dbReference type="Proteomes" id="UP000178606"/>
    </source>
</evidence>